<dbReference type="Proteomes" id="UP000442695">
    <property type="component" value="Unassembled WGS sequence"/>
</dbReference>
<dbReference type="AlphaFoldDB" id="A0A7V8J150"/>
<protein>
    <submittedName>
        <fullName evidence="1">Uncharacterized protein</fullName>
    </submittedName>
</protein>
<evidence type="ECO:0000313" key="1">
    <source>
        <dbReference type="EMBL" id="KAF0251298.1"/>
    </source>
</evidence>
<dbReference type="RefSeq" id="WP_156859819.1">
    <property type="nucleotide sequence ID" value="NZ_WOWR01000064.1"/>
</dbReference>
<organism evidence="1 2">
    <name type="scientific">Pseudomonas putida</name>
    <name type="common">Arthrobacter siderocapsulatus</name>
    <dbReference type="NCBI Taxonomy" id="303"/>
    <lineage>
        <taxon>Bacteria</taxon>
        <taxon>Pseudomonadati</taxon>
        <taxon>Pseudomonadota</taxon>
        <taxon>Gammaproteobacteria</taxon>
        <taxon>Pseudomonadales</taxon>
        <taxon>Pseudomonadaceae</taxon>
        <taxon>Pseudomonas</taxon>
    </lineage>
</organism>
<comment type="caution">
    <text evidence="1">The sequence shown here is derived from an EMBL/GenBank/DDBJ whole genome shotgun (WGS) entry which is preliminary data.</text>
</comment>
<gene>
    <name evidence="1" type="ORF">GN299_29450</name>
</gene>
<evidence type="ECO:0000313" key="2">
    <source>
        <dbReference type="Proteomes" id="UP000442695"/>
    </source>
</evidence>
<sequence>MTEEEAKHAQRAACPHNTMLGNSSTGRVFCADCGLSEELVNAATKAVINPTHVVGVPGARALFLVNILADLCSSAAQLADNTQDTVAELTVEHPDFVALDAALIACNSLPELADNHVRDGWLRAVDELRAMLVPAQIQGQLVAYQCRTRTTREDSQWREWFECSKEVYDKYLNSPEPNQSGIMHEVRALFTHTQSREVELLRETDELRAQLAVRDKQIQSQPSFIHALEKFEAGDGTFVRLHDVLDALATSTGKEELS</sequence>
<name>A0A7V8J150_PSEPU</name>
<reference evidence="1 2" key="1">
    <citation type="submission" date="2019-12" db="EMBL/GenBank/DDBJ databases">
        <authorList>
            <person name="Woiski C."/>
        </authorList>
    </citation>
    <scope>NUCLEOTIDE SEQUENCE [LARGE SCALE GENOMIC DNA]</scope>
    <source>
        <strain evidence="1 2">BOE100</strain>
    </source>
</reference>
<proteinExistence type="predicted"/>
<dbReference type="EMBL" id="WOWR01000064">
    <property type="protein sequence ID" value="KAF0251298.1"/>
    <property type="molecule type" value="Genomic_DNA"/>
</dbReference>
<accession>A0A7V8J150</accession>